<evidence type="ECO:0000313" key="2">
    <source>
        <dbReference type="EnsemblMetazoa" id="tetur38g00330.1"/>
    </source>
</evidence>
<accession>T1L4C7</accession>
<protein>
    <submittedName>
        <fullName evidence="2">Uncharacterized protein</fullName>
    </submittedName>
</protein>
<reference evidence="2" key="2">
    <citation type="submission" date="2015-06" db="UniProtKB">
        <authorList>
            <consortium name="EnsemblMetazoa"/>
        </authorList>
    </citation>
    <scope>IDENTIFICATION</scope>
</reference>
<feature type="compositionally biased region" description="Low complexity" evidence="1">
    <location>
        <begin position="188"/>
        <end position="201"/>
    </location>
</feature>
<dbReference type="Proteomes" id="UP000015104">
    <property type="component" value="Unassembled WGS sequence"/>
</dbReference>
<feature type="compositionally biased region" description="Polar residues" evidence="1">
    <location>
        <begin position="202"/>
        <end position="211"/>
    </location>
</feature>
<dbReference type="EnsemblMetazoa" id="tetur38g00330.1">
    <property type="protein sequence ID" value="tetur38g00330.1"/>
    <property type="gene ID" value="tetur38g00330"/>
</dbReference>
<dbReference type="AlphaFoldDB" id="T1L4C7"/>
<reference evidence="3" key="1">
    <citation type="submission" date="2011-08" db="EMBL/GenBank/DDBJ databases">
        <authorList>
            <person name="Rombauts S."/>
        </authorList>
    </citation>
    <scope>NUCLEOTIDE SEQUENCE</scope>
    <source>
        <strain evidence="3">London</strain>
    </source>
</reference>
<evidence type="ECO:0000256" key="1">
    <source>
        <dbReference type="SAM" id="MobiDB-lite"/>
    </source>
</evidence>
<feature type="compositionally biased region" description="Low complexity" evidence="1">
    <location>
        <begin position="216"/>
        <end position="252"/>
    </location>
</feature>
<keyword evidence="3" id="KW-1185">Reference proteome</keyword>
<feature type="region of interest" description="Disordered" evidence="1">
    <location>
        <begin position="182"/>
        <end position="266"/>
    </location>
</feature>
<evidence type="ECO:0000313" key="3">
    <source>
        <dbReference type="Proteomes" id="UP000015104"/>
    </source>
</evidence>
<feature type="compositionally biased region" description="Polar residues" evidence="1">
    <location>
        <begin position="80"/>
        <end position="96"/>
    </location>
</feature>
<proteinExistence type="predicted"/>
<organism evidence="2 3">
    <name type="scientific">Tetranychus urticae</name>
    <name type="common">Two-spotted spider mite</name>
    <dbReference type="NCBI Taxonomy" id="32264"/>
    <lineage>
        <taxon>Eukaryota</taxon>
        <taxon>Metazoa</taxon>
        <taxon>Ecdysozoa</taxon>
        <taxon>Arthropoda</taxon>
        <taxon>Chelicerata</taxon>
        <taxon>Arachnida</taxon>
        <taxon>Acari</taxon>
        <taxon>Acariformes</taxon>
        <taxon>Trombidiformes</taxon>
        <taxon>Prostigmata</taxon>
        <taxon>Eleutherengona</taxon>
        <taxon>Raphignathae</taxon>
        <taxon>Tetranychoidea</taxon>
        <taxon>Tetranychidae</taxon>
        <taxon>Tetranychus</taxon>
    </lineage>
</organism>
<feature type="region of interest" description="Disordered" evidence="1">
    <location>
        <begin position="34"/>
        <end position="130"/>
    </location>
</feature>
<feature type="compositionally biased region" description="Low complexity" evidence="1">
    <location>
        <begin position="106"/>
        <end position="120"/>
    </location>
</feature>
<sequence>MECESVTESTMDSIDVTIFEDFYSLDITMPFTGELPKTDKTQLPDPTAIVSVPASPSKSTELPQIISPEPQNEPLPISTELPQTPSRSPPASQSVSPKEPDEHALELSPNSPSEYSSLSPMKSMQISPKSEYKSIYDIPSESVSNLSVASSPESPTLSMEFFANALSMSPKITPEAIPIASPKKTPVSFRSSSKLEMSSKSIGLQSNTKVSQGMLPKSTSGSSLKSSKKISPGLKSTSKQNSLPKLLSNSPLVPHTGPGSIFTPHFSVSRTKSMSRNVSCRKRILIDEPLIVFSPDVNPQPIKPSTINRTRSSPSCSVMKENKVPTKLPSRFESPNEIHKSLLLHQVSGRTNHSPIYTPFTSMVSRFKNLAIESPFIPAGKVNVPNESSKKVPHKTRVEKIKLISPLLRSPKLKIISTKLPLRSNSKVTNSVEKKSPTIAQYKAKSPVIQGSRIPVLKLN</sequence>
<dbReference type="HOGENOM" id="CLU_594934_0_0_1"/>
<name>T1L4C7_TETUR</name>
<dbReference type="EMBL" id="CAEY01001080">
    <property type="status" value="NOT_ANNOTATED_CDS"/>
    <property type="molecule type" value="Genomic_DNA"/>
</dbReference>